<name>W6SFE9_9CLOT</name>
<dbReference type="AlphaFoldDB" id="W6SFE9"/>
<dbReference type="KEGG" id="clt:CM240_1241"/>
<reference evidence="1 2" key="1">
    <citation type="submission" date="2013-11" db="EMBL/GenBank/DDBJ databases">
        <title>Complete genome sequence of Clostridum sp. M2/40.</title>
        <authorList>
            <person name="Wibberg D."/>
            <person name="Puehler A."/>
            <person name="Schlueter A."/>
        </authorList>
    </citation>
    <scope>NUCLEOTIDE SEQUENCE [LARGE SCALE GENOMIC DNA]</scope>
    <source>
        <strain evidence="2">M2/40</strain>
    </source>
</reference>
<evidence type="ECO:0000313" key="2">
    <source>
        <dbReference type="Proteomes" id="UP000019426"/>
    </source>
</evidence>
<protein>
    <submittedName>
        <fullName evidence="1">Uncharacterized protein</fullName>
    </submittedName>
</protein>
<accession>W6SFE9</accession>
<dbReference type="EMBL" id="HG917868">
    <property type="protein sequence ID" value="CDM68405.1"/>
    <property type="molecule type" value="Genomic_DNA"/>
</dbReference>
<sequence>MLYLIGIGMFCLTLIALVAMCLGKELKSDFTSEKIKHRLDIKDKK</sequence>
<dbReference type="PATRIC" id="fig|1216932.3.peg.1233"/>
<keyword evidence="2" id="KW-1185">Reference proteome</keyword>
<dbReference type="HOGENOM" id="CLU_3197988_0_0_9"/>
<gene>
    <name evidence="1" type="ORF">CM240_1241</name>
</gene>
<organism evidence="1 2">
    <name type="scientific">Clostridium bornimense</name>
    <dbReference type="NCBI Taxonomy" id="1216932"/>
    <lineage>
        <taxon>Bacteria</taxon>
        <taxon>Bacillati</taxon>
        <taxon>Bacillota</taxon>
        <taxon>Clostridia</taxon>
        <taxon>Eubacteriales</taxon>
        <taxon>Clostridiaceae</taxon>
        <taxon>Clostridium</taxon>
    </lineage>
</organism>
<dbReference type="RefSeq" id="WP_156930515.1">
    <property type="nucleotide sequence ID" value="NZ_HG917868.1"/>
</dbReference>
<dbReference type="Proteomes" id="UP000019426">
    <property type="component" value="Chromosome M2/40_rep1"/>
</dbReference>
<evidence type="ECO:0000313" key="1">
    <source>
        <dbReference type="EMBL" id="CDM68405.1"/>
    </source>
</evidence>
<proteinExistence type="predicted"/>